<protein>
    <recommendedName>
        <fullName evidence="16">Maleylacetoacetate isomerase</fullName>
    </recommendedName>
</protein>
<evidence type="ECO:0000256" key="2">
    <source>
        <dbReference type="ARBA" id="ARBA00001955"/>
    </source>
</evidence>
<dbReference type="InterPro" id="IPR004045">
    <property type="entry name" value="Glutathione_S-Trfase_N"/>
</dbReference>
<accession>A0ABD3WK93</accession>
<evidence type="ECO:0000256" key="9">
    <source>
        <dbReference type="ARBA" id="ARBA00023232"/>
    </source>
</evidence>
<dbReference type="Gene3D" id="3.40.30.10">
    <property type="entry name" value="Glutaredoxin"/>
    <property type="match status" value="1"/>
</dbReference>
<dbReference type="InterPro" id="IPR004046">
    <property type="entry name" value="GST_C"/>
</dbReference>
<feature type="domain" description="GST C-terminal" evidence="13">
    <location>
        <begin position="91"/>
        <end position="211"/>
    </location>
</feature>
<dbReference type="InterPro" id="IPR010987">
    <property type="entry name" value="Glutathione-S-Trfase_C-like"/>
</dbReference>
<sequence>MAGKIILYTYFRSSCSWRVRIALALKGIEYESRPVNLIKDGGQQHAEEYKTLNPQEQVPTLVWDGIPITQSMAIMLFIDDIKPNPPLLPDDPVKKAQALALAELINSGIQPLQNLHVLQKVGEDKKTEWAHFWINKGLTAFEKMLKDTAGKYCVGDSITLADIFLVPQVYNAHRFNVDLTQFPLIQKISATLDNHEAFKAADALVQPDCPEDLRKK</sequence>
<keyword evidence="6" id="KW-0963">Cytoplasm</keyword>
<dbReference type="PROSITE" id="PS50404">
    <property type="entry name" value="GST_NTER"/>
    <property type="match status" value="1"/>
</dbReference>
<evidence type="ECO:0000259" key="12">
    <source>
        <dbReference type="PROSITE" id="PS50404"/>
    </source>
</evidence>
<evidence type="ECO:0000256" key="7">
    <source>
        <dbReference type="ARBA" id="ARBA00022679"/>
    </source>
</evidence>
<keyword evidence="10" id="KW-0413">Isomerase</keyword>
<evidence type="ECO:0000256" key="4">
    <source>
        <dbReference type="ARBA" id="ARBA00004671"/>
    </source>
</evidence>
<dbReference type="InterPro" id="IPR034330">
    <property type="entry name" value="GST_Zeta_C"/>
</dbReference>
<dbReference type="Proteomes" id="UP001634394">
    <property type="component" value="Unassembled WGS sequence"/>
</dbReference>
<evidence type="ECO:0000259" key="13">
    <source>
        <dbReference type="PROSITE" id="PS50405"/>
    </source>
</evidence>
<dbReference type="GO" id="GO:0006572">
    <property type="term" value="P:L-tyrosine catabolic process"/>
    <property type="evidence" value="ECO:0007669"/>
    <property type="project" value="UniProtKB-KW"/>
</dbReference>
<dbReference type="InterPro" id="IPR005955">
    <property type="entry name" value="GST_Zeta"/>
</dbReference>
<comment type="caution">
    <text evidence="14">The sequence shown here is derived from an EMBL/GenBank/DDBJ whole genome shotgun (WGS) entry which is preliminary data.</text>
</comment>
<reference evidence="14 15" key="1">
    <citation type="submission" date="2024-11" db="EMBL/GenBank/DDBJ databases">
        <title>Chromosome-level genome assembly of the freshwater bivalve Anodonta woodiana.</title>
        <authorList>
            <person name="Chen X."/>
        </authorList>
    </citation>
    <scope>NUCLEOTIDE SEQUENCE [LARGE SCALE GENOMIC DNA]</scope>
    <source>
        <strain evidence="14">MN2024</strain>
        <tissue evidence="14">Gills</tissue>
    </source>
</reference>
<dbReference type="Pfam" id="PF14497">
    <property type="entry name" value="GST_C_3"/>
    <property type="match status" value="1"/>
</dbReference>
<dbReference type="CDD" id="cd03042">
    <property type="entry name" value="GST_N_Zeta"/>
    <property type="match status" value="1"/>
</dbReference>
<dbReference type="AlphaFoldDB" id="A0ABD3WK93"/>
<proteinExistence type="inferred from homology"/>
<name>A0ABD3WK93_SINWO</name>
<dbReference type="PANTHER" id="PTHR42673">
    <property type="entry name" value="MALEYLACETOACETATE ISOMERASE"/>
    <property type="match status" value="1"/>
</dbReference>
<dbReference type="EMBL" id="JBJQND010000006">
    <property type="protein sequence ID" value="KAL3873633.1"/>
    <property type="molecule type" value="Genomic_DNA"/>
</dbReference>
<dbReference type="GO" id="GO:0016034">
    <property type="term" value="F:maleylacetoacetate isomerase activity"/>
    <property type="evidence" value="ECO:0007669"/>
    <property type="project" value="UniProtKB-EC"/>
</dbReference>
<dbReference type="FunFam" id="3.40.30.10:FF:000041">
    <property type="entry name" value="Maleylacetoacetate isomerase isoform 1"/>
    <property type="match status" value="1"/>
</dbReference>
<comment type="similarity">
    <text evidence="5">Belongs to the GST superfamily. Zeta family.</text>
</comment>
<dbReference type="FunFam" id="1.20.1050.10:FF:000010">
    <property type="entry name" value="Maleylacetoacetate isomerase isoform 1"/>
    <property type="match status" value="1"/>
</dbReference>
<evidence type="ECO:0000256" key="5">
    <source>
        <dbReference type="ARBA" id="ARBA00010007"/>
    </source>
</evidence>
<evidence type="ECO:0000313" key="14">
    <source>
        <dbReference type="EMBL" id="KAL3873633.1"/>
    </source>
</evidence>
<dbReference type="NCBIfam" id="TIGR01262">
    <property type="entry name" value="maiA"/>
    <property type="match status" value="1"/>
</dbReference>
<comment type="cofactor">
    <cofactor evidence="2">
        <name>glutathione</name>
        <dbReference type="ChEBI" id="CHEBI:57925"/>
    </cofactor>
</comment>
<dbReference type="PROSITE" id="PS50405">
    <property type="entry name" value="GST_CTER"/>
    <property type="match status" value="1"/>
</dbReference>
<keyword evidence="7" id="KW-0808">Transferase</keyword>
<evidence type="ECO:0008006" key="16">
    <source>
        <dbReference type="Google" id="ProtNLM"/>
    </source>
</evidence>
<dbReference type="InterPro" id="IPR036249">
    <property type="entry name" value="Thioredoxin-like_sf"/>
</dbReference>
<organism evidence="14 15">
    <name type="scientific">Sinanodonta woodiana</name>
    <name type="common">Chinese pond mussel</name>
    <name type="synonym">Anodonta woodiana</name>
    <dbReference type="NCBI Taxonomy" id="1069815"/>
    <lineage>
        <taxon>Eukaryota</taxon>
        <taxon>Metazoa</taxon>
        <taxon>Spiralia</taxon>
        <taxon>Lophotrochozoa</taxon>
        <taxon>Mollusca</taxon>
        <taxon>Bivalvia</taxon>
        <taxon>Autobranchia</taxon>
        <taxon>Heteroconchia</taxon>
        <taxon>Palaeoheterodonta</taxon>
        <taxon>Unionida</taxon>
        <taxon>Unionoidea</taxon>
        <taxon>Unionidae</taxon>
        <taxon>Unioninae</taxon>
        <taxon>Sinanodonta</taxon>
    </lineage>
</organism>
<comment type="pathway">
    <text evidence="4">Amino-acid degradation; L-phenylalanine degradation; acetoacetate and fumarate from L-phenylalanine: step 5/6.</text>
</comment>
<dbReference type="InterPro" id="IPR036282">
    <property type="entry name" value="Glutathione-S-Trfase_C_sf"/>
</dbReference>
<dbReference type="GO" id="GO:0004364">
    <property type="term" value="F:glutathione transferase activity"/>
    <property type="evidence" value="ECO:0007669"/>
    <property type="project" value="UniProtKB-EC"/>
</dbReference>
<keyword evidence="9" id="KW-0585">Phenylalanine catabolism</keyword>
<dbReference type="SFLD" id="SFLDS00019">
    <property type="entry name" value="Glutathione_Transferase_(cytos"/>
    <property type="match status" value="1"/>
</dbReference>
<evidence type="ECO:0000256" key="8">
    <source>
        <dbReference type="ARBA" id="ARBA00022878"/>
    </source>
</evidence>
<dbReference type="Gene3D" id="1.20.1050.10">
    <property type="match status" value="1"/>
</dbReference>
<feature type="domain" description="GST N-terminal" evidence="12">
    <location>
        <begin position="3"/>
        <end position="86"/>
    </location>
</feature>
<keyword evidence="8" id="KW-0828">Tyrosine catabolism</keyword>
<dbReference type="SUPFAM" id="SSF52833">
    <property type="entry name" value="Thioredoxin-like"/>
    <property type="match status" value="1"/>
</dbReference>
<dbReference type="Pfam" id="PF13409">
    <property type="entry name" value="GST_N_2"/>
    <property type="match status" value="1"/>
</dbReference>
<evidence type="ECO:0000313" key="15">
    <source>
        <dbReference type="Proteomes" id="UP001634394"/>
    </source>
</evidence>
<dbReference type="CDD" id="cd03191">
    <property type="entry name" value="GST_C_Zeta"/>
    <property type="match status" value="1"/>
</dbReference>
<evidence type="ECO:0000256" key="10">
    <source>
        <dbReference type="ARBA" id="ARBA00023235"/>
    </source>
</evidence>
<dbReference type="SFLD" id="SFLDG00358">
    <property type="entry name" value="Main_(cytGST)"/>
    <property type="match status" value="1"/>
</dbReference>
<comment type="catalytic activity">
    <reaction evidence="11">
        <text>RX + glutathione = an S-substituted glutathione + a halide anion + H(+)</text>
        <dbReference type="Rhea" id="RHEA:16437"/>
        <dbReference type="ChEBI" id="CHEBI:15378"/>
        <dbReference type="ChEBI" id="CHEBI:16042"/>
        <dbReference type="ChEBI" id="CHEBI:17792"/>
        <dbReference type="ChEBI" id="CHEBI:57925"/>
        <dbReference type="ChEBI" id="CHEBI:90779"/>
        <dbReference type="EC" id="2.5.1.18"/>
    </reaction>
</comment>
<comment type="subcellular location">
    <subcellularLocation>
        <location evidence="3">Cytoplasm</location>
    </subcellularLocation>
</comment>
<dbReference type="SUPFAM" id="SSF47616">
    <property type="entry name" value="GST C-terminal domain-like"/>
    <property type="match status" value="1"/>
</dbReference>
<comment type="catalytic activity">
    <reaction evidence="1">
        <text>4-maleylacetoacetate = 4-fumarylacetoacetate</text>
        <dbReference type="Rhea" id="RHEA:14817"/>
        <dbReference type="ChEBI" id="CHEBI:17105"/>
        <dbReference type="ChEBI" id="CHEBI:18034"/>
        <dbReference type="EC" id="5.2.1.2"/>
    </reaction>
</comment>
<dbReference type="GO" id="GO:0005737">
    <property type="term" value="C:cytoplasm"/>
    <property type="evidence" value="ECO:0007669"/>
    <property type="project" value="UniProtKB-SubCell"/>
</dbReference>
<evidence type="ECO:0000256" key="1">
    <source>
        <dbReference type="ARBA" id="ARBA00001622"/>
    </source>
</evidence>
<dbReference type="InterPro" id="IPR034333">
    <property type="entry name" value="GST_Zeta_N"/>
</dbReference>
<evidence type="ECO:0000256" key="3">
    <source>
        <dbReference type="ARBA" id="ARBA00004496"/>
    </source>
</evidence>
<dbReference type="InterPro" id="IPR040079">
    <property type="entry name" value="Glutathione_S-Trfase"/>
</dbReference>
<evidence type="ECO:0000256" key="11">
    <source>
        <dbReference type="ARBA" id="ARBA00047960"/>
    </source>
</evidence>
<dbReference type="GO" id="GO:0006559">
    <property type="term" value="P:L-phenylalanine catabolic process"/>
    <property type="evidence" value="ECO:0007669"/>
    <property type="project" value="UniProtKB-KW"/>
</dbReference>
<keyword evidence="15" id="KW-1185">Reference proteome</keyword>
<evidence type="ECO:0000256" key="6">
    <source>
        <dbReference type="ARBA" id="ARBA00022490"/>
    </source>
</evidence>
<dbReference type="PANTHER" id="PTHR42673:SF4">
    <property type="entry name" value="MALEYLACETOACETATE ISOMERASE"/>
    <property type="match status" value="1"/>
</dbReference>
<gene>
    <name evidence="14" type="ORF">ACJMK2_036728</name>
</gene>